<sequence length="433" mass="47808">MHHHSFVPGRRTGGGRADPAAGRSLADDDVVPRQCRDRDRRRRHRCAGGISPEGRAPRPGGRGLKAIVHALVRGAAVDPVIWARTLPSRSTDALYDDDDDERDDDGLGREGEQSGEASGSSPPIEAIEAIDSTRRWSENFVRRLGLCPWAGSSLDVPGAIRYWVLLLARDDGRRRRREGGRVGGAGGRQYSRAPGTRRDRSVPRRWPGRLHVRRDRSEGRDLLRRACRGRRPSPSPSRTSGGTTLLPDFGFYHESFLDLEDRLLDKCDEYWVDNEAREPGRGGRDDGNGAMLKSKRKGNHPGPIGQLKPIKGALLRYIFEQHKQSMAVATFDLAVKASTLSAKFGAKHFTARADLLVYQMGTQETQQKPEEVATEAAEYMALMWMDKQVMFDWVDNVLAPYVATAPEDVIPVLPADKAQCCGVDRSGGGGDAE</sequence>
<feature type="region of interest" description="Disordered" evidence="1">
    <location>
        <begin position="1"/>
        <end position="61"/>
    </location>
</feature>
<evidence type="ECO:0000313" key="2">
    <source>
        <dbReference type="EMBL" id="KAL3786127.1"/>
    </source>
</evidence>
<keyword evidence="3" id="KW-1185">Reference proteome</keyword>
<protein>
    <submittedName>
        <fullName evidence="2">Uncharacterized protein</fullName>
    </submittedName>
</protein>
<proteinExistence type="predicted"/>
<dbReference type="Proteomes" id="UP001530315">
    <property type="component" value="Unassembled WGS sequence"/>
</dbReference>
<feature type="compositionally biased region" description="Acidic residues" evidence="1">
    <location>
        <begin position="94"/>
        <end position="104"/>
    </location>
</feature>
<reference evidence="2 3" key="1">
    <citation type="submission" date="2024-10" db="EMBL/GenBank/DDBJ databases">
        <title>Updated reference genomes for cyclostephanoid diatoms.</title>
        <authorList>
            <person name="Roberts W.R."/>
            <person name="Alverson A.J."/>
        </authorList>
    </citation>
    <scope>NUCLEOTIDE SEQUENCE [LARGE SCALE GENOMIC DNA]</scope>
    <source>
        <strain evidence="2 3">AJA276-08</strain>
    </source>
</reference>
<evidence type="ECO:0000313" key="3">
    <source>
        <dbReference type="Proteomes" id="UP001530315"/>
    </source>
</evidence>
<evidence type="ECO:0000256" key="1">
    <source>
        <dbReference type="SAM" id="MobiDB-lite"/>
    </source>
</evidence>
<comment type="caution">
    <text evidence="2">The sequence shown here is derived from an EMBL/GenBank/DDBJ whole genome shotgun (WGS) entry which is preliminary data.</text>
</comment>
<feature type="region of interest" description="Disordered" evidence="1">
    <location>
        <begin position="221"/>
        <end position="244"/>
    </location>
</feature>
<feature type="region of interest" description="Disordered" evidence="1">
    <location>
        <begin position="275"/>
        <end position="305"/>
    </location>
</feature>
<accession>A0ABD3PE75</accession>
<organism evidence="2 3">
    <name type="scientific">Stephanodiscus triporus</name>
    <dbReference type="NCBI Taxonomy" id="2934178"/>
    <lineage>
        <taxon>Eukaryota</taxon>
        <taxon>Sar</taxon>
        <taxon>Stramenopiles</taxon>
        <taxon>Ochrophyta</taxon>
        <taxon>Bacillariophyta</taxon>
        <taxon>Coscinodiscophyceae</taxon>
        <taxon>Thalassiosirophycidae</taxon>
        <taxon>Stephanodiscales</taxon>
        <taxon>Stephanodiscaceae</taxon>
        <taxon>Stephanodiscus</taxon>
    </lineage>
</organism>
<name>A0ABD3PE75_9STRA</name>
<feature type="region of interest" description="Disordered" evidence="1">
    <location>
        <begin position="92"/>
        <end position="125"/>
    </location>
</feature>
<dbReference type="EMBL" id="JALLAZ020000851">
    <property type="protein sequence ID" value="KAL3786127.1"/>
    <property type="molecule type" value="Genomic_DNA"/>
</dbReference>
<feature type="compositionally biased region" description="Basic and acidic residues" evidence="1">
    <location>
        <begin position="275"/>
        <end position="287"/>
    </location>
</feature>
<gene>
    <name evidence="2" type="ORF">ACHAW5_001215</name>
</gene>
<dbReference type="AlphaFoldDB" id="A0ABD3PE75"/>
<feature type="region of interest" description="Disordered" evidence="1">
    <location>
        <begin position="176"/>
        <end position="208"/>
    </location>
</feature>